<dbReference type="EMBL" id="JABBFX010000003">
    <property type="protein sequence ID" value="NML47776.1"/>
    <property type="molecule type" value="Genomic_DNA"/>
</dbReference>
<gene>
    <name evidence="2" type="ORF">HHL11_28770</name>
</gene>
<feature type="transmembrane region" description="Helical" evidence="1">
    <location>
        <begin position="193"/>
        <end position="215"/>
    </location>
</feature>
<keyword evidence="1" id="KW-1133">Transmembrane helix</keyword>
<feature type="transmembrane region" description="Helical" evidence="1">
    <location>
        <begin position="142"/>
        <end position="162"/>
    </location>
</feature>
<keyword evidence="1" id="KW-0472">Membrane</keyword>
<feature type="transmembrane region" description="Helical" evidence="1">
    <location>
        <begin position="44"/>
        <end position="62"/>
    </location>
</feature>
<accession>A0A848H9T7</accession>
<evidence type="ECO:0008006" key="4">
    <source>
        <dbReference type="Google" id="ProtNLM"/>
    </source>
</evidence>
<name>A0A848H9T7_9BURK</name>
<evidence type="ECO:0000313" key="3">
    <source>
        <dbReference type="Proteomes" id="UP000541185"/>
    </source>
</evidence>
<evidence type="ECO:0000256" key="1">
    <source>
        <dbReference type="SAM" id="Phobius"/>
    </source>
</evidence>
<dbReference type="Proteomes" id="UP000541185">
    <property type="component" value="Unassembled WGS sequence"/>
</dbReference>
<feature type="transmembrane region" description="Helical" evidence="1">
    <location>
        <begin position="412"/>
        <end position="431"/>
    </location>
</feature>
<feature type="transmembrane region" description="Helical" evidence="1">
    <location>
        <begin position="389"/>
        <end position="406"/>
    </location>
</feature>
<feature type="transmembrane region" description="Helical" evidence="1">
    <location>
        <begin position="83"/>
        <end position="103"/>
    </location>
</feature>
<keyword evidence="3" id="KW-1185">Reference proteome</keyword>
<feature type="transmembrane region" description="Helical" evidence="1">
    <location>
        <begin position="12"/>
        <end position="32"/>
    </location>
</feature>
<proteinExistence type="predicted"/>
<reference evidence="2 3" key="1">
    <citation type="submission" date="2020-04" db="EMBL/GenBank/DDBJ databases">
        <title>Ramlibacter sp. G-1-2-2 isolated from soil.</title>
        <authorList>
            <person name="Dahal R.H."/>
        </authorList>
    </citation>
    <scope>NUCLEOTIDE SEQUENCE [LARGE SCALE GENOMIC DNA]</scope>
    <source>
        <strain evidence="2 3">G-1-2-2</strain>
    </source>
</reference>
<keyword evidence="1" id="KW-0812">Transmembrane</keyword>
<protein>
    <recommendedName>
        <fullName evidence="4">Oligosaccharide repeat unit polymerase</fullName>
    </recommendedName>
</protein>
<sequence length="454" mass="49398">MKDIAWVRWRWLLPLLFFQAYLGLTVLLFFAGPWPWEPNDPWELFAYLVASQAVIAVGYVASWPRVGALAESPTDADWVDERAVGFVRIAIITTLVILVPTSLSRTGHLLPNAVEGVLNAGAVYNANIARLEKGNPFVVVEYLRMLVSPLLVGLLPLTVVYWSRLSCKLKLGALLGIFFHLSLYLATGTNKGIADFAVTLPWLILLGVSIGTLRLPVSGRTIALALGALFVAFLAFFGAGQTQREGGVGEEGVFNTGFSIIEADRSDKSLSSRMGESQRIVYESLARYVGQGYYALSMTMDIPHASTLGFGNSMFLARNADAIFGTDYFTAGSLPGLLEEQTGWSMQGLWHSIYPWLASDFGFAGALVALGLFAYLLGRSWGSALLHGGHWPVIMVYLLLVLFFYIPANNQILQTAETCVAFFIALGGWIFTSLSRINAAQVDDGEADGSSEPA</sequence>
<feature type="transmembrane region" description="Helical" evidence="1">
    <location>
        <begin position="222"/>
        <end position="240"/>
    </location>
</feature>
<organism evidence="2 3">
    <name type="scientific">Ramlibacter agri</name>
    <dbReference type="NCBI Taxonomy" id="2728837"/>
    <lineage>
        <taxon>Bacteria</taxon>
        <taxon>Pseudomonadati</taxon>
        <taxon>Pseudomonadota</taxon>
        <taxon>Betaproteobacteria</taxon>
        <taxon>Burkholderiales</taxon>
        <taxon>Comamonadaceae</taxon>
        <taxon>Ramlibacter</taxon>
    </lineage>
</organism>
<feature type="transmembrane region" description="Helical" evidence="1">
    <location>
        <begin position="169"/>
        <end position="187"/>
    </location>
</feature>
<evidence type="ECO:0000313" key="2">
    <source>
        <dbReference type="EMBL" id="NML47776.1"/>
    </source>
</evidence>
<dbReference type="AlphaFoldDB" id="A0A848H9T7"/>
<dbReference type="RefSeq" id="WP_169422035.1">
    <property type="nucleotide sequence ID" value="NZ_JABBFX010000003.1"/>
</dbReference>
<comment type="caution">
    <text evidence="2">The sequence shown here is derived from an EMBL/GenBank/DDBJ whole genome shotgun (WGS) entry which is preliminary data.</text>
</comment>
<feature type="transmembrane region" description="Helical" evidence="1">
    <location>
        <begin position="353"/>
        <end position="377"/>
    </location>
</feature>